<dbReference type="InterPro" id="IPR016040">
    <property type="entry name" value="NAD(P)-bd_dom"/>
</dbReference>
<dbReference type="GO" id="GO:0004029">
    <property type="term" value="F:aldehyde dehydrogenase (NAD+) activity"/>
    <property type="evidence" value="ECO:0007669"/>
    <property type="project" value="TreeGrafter"/>
</dbReference>
<gene>
    <name evidence="2" type="ORF">FA13DRAFT_44904</name>
</gene>
<dbReference type="Proteomes" id="UP000298030">
    <property type="component" value="Unassembled WGS sequence"/>
</dbReference>
<feature type="domain" description="Semialdehyde dehydrogenase NAD-binding" evidence="1">
    <location>
        <begin position="7"/>
        <end position="153"/>
    </location>
</feature>
<evidence type="ECO:0000313" key="2">
    <source>
        <dbReference type="EMBL" id="TEB39984.1"/>
    </source>
</evidence>
<dbReference type="AlphaFoldDB" id="A0A4Y7U139"/>
<dbReference type="GO" id="GO:0005737">
    <property type="term" value="C:cytoplasm"/>
    <property type="evidence" value="ECO:0007669"/>
    <property type="project" value="TreeGrafter"/>
</dbReference>
<evidence type="ECO:0000259" key="1">
    <source>
        <dbReference type="SMART" id="SM00859"/>
    </source>
</evidence>
<protein>
    <submittedName>
        <fullName evidence="2">NAD(P)-binding protein</fullName>
    </submittedName>
</protein>
<dbReference type="PANTHER" id="PTHR48079:SF6">
    <property type="entry name" value="NAD(P)-BINDING DOMAIN-CONTAINING PROTEIN-RELATED"/>
    <property type="match status" value="1"/>
</dbReference>
<dbReference type="SUPFAM" id="SSF51735">
    <property type="entry name" value="NAD(P)-binding Rossmann-fold domains"/>
    <property type="match status" value="1"/>
</dbReference>
<dbReference type="GO" id="GO:1901607">
    <property type="term" value="P:alpha-amino acid biosynthetic process"/>
    <property type="evidence" value="ECO:0007669"/>
    <property type="project" value="UniProtKB-ARBA"/>
</dbReference>
<organism evidence="2 3">
    <name type="scientific">Coprinellus micaceus</name>
    <name type="common">Glistening ink-cap mushroom</name>
    <name type="synonym">Coprinus micaceus</name>
    <dbReference type="NCBI Taxonomy" id="71717"/>
    <lineage>
        <taxon>Eukaryota</taxon>
        <taxon>Fungi</taxon>
        <taxon>Dikarya</taxon>
        <taxon>Basidiomycota</taxon>
        <taxon>Agaricomycotina</taxon>
        <taxon>Agaricomycetes</taxon>
        <taxon>Agaricomycetidae</taxon>
        <taxon>Agaricales</taxon>
        <taxon>Agaricineae</taxon>
        <taxon>Psathyrellaceae</taxon>
        <taxon>Coprinellus</taxon>
    </lineage>
</organism>
<dbReference type="PANTHER" id="PTHR48079">
    <property type="entry name" value="PROTEIN YEEZ"/>
    <property type="match status" value="1"/>
</dbReference>
<comment type="caution">
    <text evidence="2">The sequence shown here is derived from an EMBL/GenBank/DDBJ whole genome shotgun (WGS) entry which is preliminary data.</text>
</comment>
<keyword evidence="3" id="KW-1185">Reference proteome</keyword>
<dbReference type="OrthoDB" id="2130169at2759"/>
<dbReference type="InterPro" id="IPR000534">
    <property type="entry name" value="Semialdehyde_DH_NAD-bd"/>
</dbReference>
<dbReference type="InterPro" id="IPR036291">
    <property type="entry name" value="NAD(P)-bd_dom_sf"/>
</dbReference>
<dbReference type="InterPro" id="IPR051783">
    <property type="entry name" value="NAD(P)-dependent_oxidoreduct"/>
</dbReference>
<name>A0A4Y7U139_COPMI</name>
<accession>A0A4Y7U139</accession>
<dbReference type="SMART" id="SM00859">
    <property type="entry name" value="Semialdhyde_dh"/>
    <property type="match status" value="1"/>
</dbReference>
<sequence>MRMSSTKIFVTGATGYVGGSVVNRLLLHPDAKSFELTALVRNAEKAEKLNALGMKTVVGSYSNLELLTESAKGADVVIAVADSDNLVAAEAILRGLKQRYEETNKAPILIHTSGTAIIADNAHGQHGDHIYSDLDSDAIEAIPEAVPHRNVDIALVKADKEGYVKTYTITPGTVFGPVEGPLVDAGVQHQHSVQVPALIRASVARKQAGYIGAGKNVWSAASNKDTAELYVVLLDALRKNPSSVGHGRDGFHFVESFEYSGYEVAEETGKVLAELDIAKAAEPTTYTKEECTQYFGDWWEILSSNSRAKGERSRALGWKPVDGKDYFIGSIRFEVLKAAESLQKK</sequence>
<dbReference type="STRING" id="71717.A0A4Y7U139"/>
<evidence type="ECO:0000313" key="3">
    <source>
        <dbReference type="Proteomes" id="UP000298030"/>
    </source>
</evidence>
<proteinExistence type="predicted"/>
<dbReference type="GO" id="GO:0051287">
    <property type="term" value="F:NAD binding"/>
    <property type="evidence" value="ECO:0007669"/>
    <property type="project" value="InterPro"/>
</dbReference>
<dbReference type="EMBL" id="QPFP01000001">
    <property type="protein sequence ID" value="TEB39984.1"/>
    <property type="molecule type" value="Genomic_DNA"/>
</dbReference>
<dbReference type="Pfam" id="PF13460">
    <property type="entry name" value="NAD_binding_10"/>
    <property type="match status" value="1"/>
</dbReference>
<reference evidence="2 3" key="1">
    <citation type="journal article" date="2019" name="Nat. Ecol. Evol.">
        <title>Megaphylogeny resolves global patterns of mushroom evolution.</title>
        <authorList>
            <person name="Varga T."/>
            <person name="Krizsan K."/>
            <person name="Foldi C."/>
            <person name="Dima B."/>
            <person name="Sanchez-Garcia M."/>
            <person name="Sanchez-Ramirez S."/>
            <person name="Szollosi G.J."/>
            <person name="Szarkandi J.G."/>
            <person name="Papp V."/>
            <person name="Albert L."/>
            <person name="Andreopoulos W."/>
            <person name="Angelini C."/>
            <person name="Antonin V."/>
            <person name="Barry K.W."/>
            <person name="Bougher N.L."/>
            <person name="Buchanan P."/>
            <person name="Buyck B."/>
            <person name="Bense V."/>
            <person name="Catcheside P."/>
            <person name="Chovatia M."/>
            <person name="Cooper J."/>
            <person name="Damon W."/>
            <person name="Desjardin D."/>
            <person name="Finy P."/>
            <person name="Geml J."/>
            <person name="Haridas S."/>
            <person name="Hughes K."/>
            <person name="Justo A."/>
            <person name="Karasinski D."/>
            <person name="Kautmanova I."/>
            <person name="Kiss B."/>
            <person name="Kocsube S."/>
            <person name="Kotiranta H."/>
            <person name="LaButti K.M."/>
            <person name="Lechner B.E."/>
            <person name="Liimatainen K."/>
            <person name="Lipzen A."/>
            <person name="Lukacs Z."/>
            <person name="Mihaltcheva S."/>
            <person name="Morgado L.N."/>
            <person name="Niskanen T."/>
            <person name="Noordeloos M.E."/>
            <person name="Ohm R.A."/>
            <person name="Ortiz-Santana B."/>
            <person name="Ovrebo C."/>
            <person name="Racz N."/>
            <person name="Riley R."/>
            <person name="Savchenko A."/>
            <person name="Shiryaev A."/>
            <person name="Soop K."/>
            <person name="Spirin V."/>
            <person name="Szebenyi C."/>
            <person name="Tomsovsky M."/>
            <person name="Tulloss R.E."/>
            <person name="Uehling J."/>
            <person name="Grigoriev I.V."/>
            <person name="Vagvolgyi C."/>
            <person name="Papp T."/>
            <person name="Martin F.M."/>
            <person name="Miettinen O."/>
            <person name="Hibbett D.S."/>
            <person name="Nagy L.G."/>
        </authorList>
    </citation>
    <scope>NUCLEOTIDE SEQUENCE [LARGE SCALE GENOMIC DNA]</scope>
    <source>
        <strain evidence="2 3">FP101781</strain>
    </source>
</reference>
<dbReference type="Gene3D" id="3.40.50.720">
    <property type="entry name" value="NAD(P)-binding Rossmann-like Domain"/>
    <property type="match status" value="1"/>
</dbReference>